<dbReference type="STRING" id="6205.A0A0R3WSF8"/>
<organism evidence="4">
    <name type="scientific">Hydatigena taeniaeformis</name>
    <name type="common">Feline tapeworm</name>
    <name type="synonym">Taenia taeniaeformis</name>
    <dbReference type="NCBI Taxonomy" id="6205"/>
    <lineage>
        <taxon>Eukaryota</taxon>
        <taxon>Metazoa</taxon>
        <taxon>Spiralia</taxon>
        <taxon>Lophotrochozoa</taxon>
        <taxon>Platyhelminthes</taxon>
        <taxon>Cestoda</taxon>
        <taxon>Eucestoda</taxon>
        <taxon>Cyclophyllidea</taxon>
        <taxon>Taeniidae</taxon>
        <taxon>Hydatigera</taxon>
    </lineage>
</organism>
<dbReference type="Proteomes" id="UP000274429">
    <property type="component" value="Unassembled WGS sequence"/>
</dbReference>
<name>A0A0R3WSF8_HYDTA</name>
<protein>
    <submittedName>
        <fullName evidence="4">FXYD domain-containing ion transport regulator</fullName>
    </submittedName>
</protein>
<keyword evidence="1" id="KW-0812">Transmembrane</keyword>
<keyword evidence="1" id="KW-0472">Membrane</keyword>
<evidence type="ECO:0000313" key="2">
    <source>
        <dbReference type="EMBL" id="VDM23149.1"/>
    </source>
</evidence>
<sequence>MEQLDTHWIFNSGEGEKCAKTESSPATLELTNMAGVFIMVAVGIVAGLVLLLVEIACSKRRGIRAQRIYCAWSASKKWKEKTEVSDWTLK</sequence>
<dbReference type="EMBL" id="UYWX01002865">
    <property type="protein sequence ID" value="VDM23149.1"/>
    <property type="molecule type" value="Genomic_DNA"/>
</dbReference>
<reference evidence="2 3" key="2">
    <citation type="submission" date="2018-11" db="EMBL/GenBank/DDBJ databases">
        <authorList>
            <consortium name="Pathogen Informatics"/>
        </authorList>
    </citation>
    <scope>NUCLEOTIDE SEQUENCE [LARGE SCALE GENOMIC DNA]</scope>
</reference>
<feature type="transmembrane region" description="Helical" evidence="1">
    <location>
        <begin position="33"/>
        <end position="57"/>
    </location>
</feature>
<keyword evidence="3" id="KW-1185">Reference proteome</keyword>
<dbReference type="WBParaSite" id="TTAC_0000369801-mRNA-1">
    <property type="protein sequence ID" value="TTAC_0000369801-mRNA-1"/>
    <property type="gene ID" value="TTAC_0000369801"/>
</dbReference>
<accession>A0A0R3WSF8</accession>
<proteinExistence type="predicted"/>
<gene>
    <name evidence="2" type="ORF">TTAC_LOCUS3683</name>
</gene>
<evidence type="ECO:0000313" key="4">
    <source>
        <dbReference type="WBParaSite" id="TTAC_0000369801-mRNA-1"/>
    </source>
</evidence>
<dbReference type="AlphaFoldDB" id="A0A0R3WSF8"/>
<dbReference type="OrthoDB" id="5984008at2759"/>
<reference evidence="4" key="1">
    <citation type="submission" date="2017-02" db="UniProtKB">
        <authorList>
            <consortium name="WormBaseParasite"/>
        </authorList>
    </citation>
    <scope>IDENTIFICATION</scope>
</reference>
<keyword evidence="1" id="KW-1133">Transmembrane helix</keyword>
<evidence type="ECO:0000256" key="1">
    <source>
        <dbReference type="SAM" id="Phobius"/>
    </source>
</evidence>
<evidence type="ECO:0000313" key="3">
    <source>
        <dbReference type="Proteomes" id="UP000274429"/>
    </source>
</evidence>